<keyword evidence="2" id="KW-1185">Reference proteome</keyword>
<name>A0A8J3R2G0_9ACTN</name>
<dbReference type="AlphaFoldDB" id="A0A8J3R2G0"/>
<evidence type="ECO:0000313" key="1">
    <source>
        <dbReference type="EMBL" id="GIH20438.1"/>
    </source>
</evidence>
<reference evidence="1" key="1">
    <citation type="submission" date="2021-01" db="EMBL/GenBank/DDBJ databases">
        <title>Whole genome shotgun sequence of Rugosimonospora africana NBRC 104875.</title>
        <authorList>
            <person name="Komaki H."/>
            <person name="Tamura T."/>
        </authorList>
    </citation>
    <scope>NUCLEOTIDE SEQUENCE</scope>
    <source>
        <strain evidence="1">NBRC 104875</strain>
    </source>
</reference>
<dbReference type="RefSeq" id="WP_203923862.1">
    <property type="nucleotide sequence ID" value="NZ_BONZ01000096.1"/>
</dbReference>
<protein>
    <recommendedName>
        <fullName evidence="3">Neutral/alkaline non-lysosomal ceramidase N-terminal domain-containing protein</fullName>
    </recommendedName>
</protein>
<accession>A0A8J3R2G0</accession>
<proteinExistence type="predicted"/>
<sequence>MNAVNGWTPRESGMVLGVARTDITPPVGIRAHNWGAARTGQATGVHRPLTASALAVADPDLGWRYLVTADLGWWQSLAGYDRVYRPVLDALGGARDALLLHLVHTHAGPTLAEEDSGLPGSELVGPYRERLVRDLVEVAAAARDAARECSVTWAYGSCRLAANRDLAHGHRDVLGFNPGSPADDTVLVGRITSTGGERLGVLVNYACHPTTLAHENSLLSPDYIGAAREVVERHAGAPCLFFQGASGDLAPREQYLAGTGDTDRHGRALGHAAVSVLETMGAPGSALRFAGVVESGAPLGIWQPVPAAPPEESSFTRVDVGIRCRPPEAPEQTVRQWANIDPVAAAERRARADRLAEGYRTGTSAVHPVFVWRLGDAVIVAHPGEAYSQLQTELRRRHPDRAVAVLNLTNGPGFMYLPARDAYGRDRYQVWQTLAAEGSLESVIDAADAAIGATPPARPVLS</sequence>
<comment type="caution">
    <text evidence="1">The sequence shown here is derived from an EMBL/GenBank/DDBJ whole genome shotgun (WGS) entry which is preliminary data.</text>
</comment>
<dbReference type="Proteomes" id="UP000642748">
    <property type="component" value="Unassembled WGS sequence"/>
</dbReference>
<dbReference type="EMBL" id="BONZ01000096">
    <property type="protein sequence ID" value="GIH20438.1"/>
    <property type="molecule type" value="Genomic_DNA"/>
</dbReference>
<organism evidence="1 2">
    <name type="scientific">Rugosimonospora africana</name>
    <dbReference type="NCBI Taxonomy" id="556532"/>
    <lineage>
        <taxon>Bacteria</taxon>
        <taxon>Bacillati</taxon>
        <taxon>Actinomycetota</taxon>
        <taxon>Actinomycetes</taxon>
        <taxon>Micromonosporales</taxon>
        <taxon>Micromonosporaceae</taxon>
        <taxon>Rugosimonospora</taxon>
    </lineage>
</organism>
<gene>
    <name evidence="1" type="ORF">Raf01_86100</name>
</gene>
<evidence type="ECO:0000313" key="2">
    <source>
        <dbReference type="Proteomes" id="UP000642748"/>
    </source>
</evidence>
<evidence type="ECO:0008006" key="3">
    <source>
        <dbReference type="Google" id="ProtNLM"/>
    </source>
</evidence>